<sequence>MKKYFTTIDQKFLVSDHSFLPCDRDFALNETRKKKSTVSHTKQWLEVIFNASPAFSAYCTYKEDFIDLSAIEGMFKSSPISR</sequence>
<comment type="caution">
    <text evidence="1">The sequence shown here is derived from an EMBL/GenBank/DDBJ whole genome shotgun (WGS) entry which is preliminary data.</text>
</comment>
<organism evidence="1 2">
    <name type="scientific">Dryococelus australis</name>
    <dbReference type="NCBI Taxonomy" id="614101"/>
    <lineage>
        <taxon>Eukaryota</taxon>
        <taxon>Metazoa</taxon>
        <taxon>Ecdysozoa</taxon>
        <taxon>Arthropoda</taxon>
        <taxon>Hexapoda</taxon>
        <taxon>Insecta</taxon>
        <taxon>Pterygota</taxon>
        <taxon>Neoptera</taxon>
        <taxon>Polyneoptera</taxon>
        <taxon>Phasmatodea</taxon>
        <taxon>Verophasmatodea</taxon>
        <taxon>Anareolatae</taxon>
        <taxon>Phasmatidae</taxon>
        <taxon>Eurycanthinae</taxon>
        <taxon>Dryococelus</taxon>
    </lineage>
</organism>
<dbReference type="Proteomes" id="UP001159363">
    <property type="component" value="Chromosome 3"/>
</dbReference>
<evidence type="ECO:0000313" key="2">
    <source>
        <dbReference type="Proteomes" id="UP001159363"/>
    </source>
</evidence>
<evidence type="ECO:0000313" key="1">
    <source>
        <dbReference type="EMBL" id="KAJ8888393.1"/>
    </source>
</evidence>
<gene>
    <name evidence="1" type="ORF">PR048_007883</name>
</gene>
<dbReference type="EMBL" id="JARBHB010000003">
    <property type="protein sequence ID" value="KAJ8888393.1"/>
    <property type="molecule type" value="Genomic_DNA"/>
</dbReference>
<reference evidence="1 2" key="1">
    <citation type="submission" date="2023-02" db="EMBL/GenBank/DDBJ databases">
        <title>LHISI_Scaffold_Assembly.</title>
        <authorList>
            <person name="Stuart O.P."/>
            <person name="Cleave R."/>
            <person name="Magrath M.J.L."/>
            <person name="Mikheyev A.S."/>
        </authorList>
    </citation>
    <scope>NUCLEOTIDE SEQUENCE [LARGE SCALE GENOMIC DNA]</scope>
    <source>
        <strain evidence="1">Daus_M_001</strain>
        <tissue evidence="1">Leg muscle</tissue>
    </source>
</reference>
<accession>A0ABQ9HVI6</accession>
<proteinExistence type="predicted"/>
<protein>
    <submittedName>
        <fullName evidence="1">Uncharacterized protein</fullName>
    </submittedName>
</protein>
<keyword evidence="2" id="KW-1185">Reference proteome</keyword>
<name>A0ABQ9HVI6_9NEOP</name>